<evidence type="ECO:0000256" key="1">
    <source>
        <dbReference type="SAM" id="MobiDB-lite"/>
    </source>
</evidence>
<dbReference type="SUPFAM" id="SSF48619">
    <property type="entry name" value="Phospholipase A2, PLA2"/>
    <property type="match status" value="1"/>
</dbReference>
<organism evidence="3 4">
    <name type="scientific">Alosa alosa</name>
    <name type="common">allis shad</name>
    <dbReference type="NCBI Taxonomy" id="278164"/>
    <lineage>
        <taxon>Eukaryota</taxon>
        <taxon>Metazoa</taxon>
        <taxon>Chordata</taxon>
        <taxon>Craniata</taxon>
        <taxon>Vertebrata</taxon>
        <taxon>Euteleostomi</taxon>
        <taxon>Actinopterygii</taxon>
        <taxon>Neopterygii</taxon>
        <taxon>Teleostei</taxon>
        <taxon>Clupei</taxon>
        <taxon>Clupeiformes</taxon>
        <taxon>Clupeoidei</taxon>
        <taxon>Clupeidae</taxon>
        <taxon>Alosa</taxon>
    </lineage>
</organism>
<proteinExistence type="predicted"/>
<evidence type="ECO:0000313" key="4">
    <source>
        <dbReference type="Proteomes" id="UP000823561"/>
    </source>
</evidence>
<dbReference type="Proteomes" id="UP000823561">
    <property type="component" value="Chromosome 18"/>
</dbReference>
<dbReference type="GO" id="GO:0006644">
    <property type="term" value="P:phospholipid metabolic process"/>
    <property type="evidence" value="ECO:0007669"/>
    <property type="project" value="InterPro"/>
</dbReference>
<dbReference type="GO" id="GO:0016042">
    <property type="term" value="P:lipid catabolic process"/>
    <property type="evidence" value="ECO:0007669"/>
    <property type="project" value="InterPro"/>
</dbReference>
<dbReference type="GO" id="GO:0070328">
    <property type="term" value="P:triglyceride homeostasis"/>
    <property type="evidence" value="ECO:0007669"/>
    <property type="project" value="TreeGrafter"/>
</dbReference>
<name>A0AAV6FZ35_9TELE</name>
<reference evidence="3" key="1">
    <citation type="submission" date="2020-10" db="EMBL/GenBank/DDBJ databases">
        <title>Chromosome-scale genome assembly of the Allis shad, Alosa alosa.</title>
        <authorList>
            <person name="Margot Z."/>
            <person name="Christophe K."/>
            <person name="Cabau C."/>
            <person name="Louis A."/>
            <person name="Berthelot C."/>
            <person name="Parey E."/>
            <person name="Roest Crollius H."/>
            <person name="Montfort J."/>
            <person name="Robinson-Rechavi M."/>
            <person name="Bucao C."/>
            <person name="Bouchez O."/>
            <person name="Gislard M."/>
            <person name="Lluch J."/>
            <person name="Milhes M."/>
            <person name="Lampietro C."/>
            <person name="Lopez Roques C."/>
            <person name="Donnadieu C."/>
            <person name="Braasch I."/>
            <person name="Desvignes T."/>
            <person name="Postlethwait J."/>
            <person name="Bobe J."/>
            <person name="Guiguen Y."/>
        </authorList>
    </citation>
    <scope>NUCLEOTIDE SEQUENCE</scope>
    <source>
        <strain evidence="3">M-15738</strain>
        <tissue evidence="3">Blood</tissue>
    </source>
</reference>
<dbReference type="InterPro" id="IPR010711">
    <property type="entry name" value="PLA2G12"/>
</dbReference>
<dbReference type="GO" id="GO:0042632">
    <property type="term" value="P:cholesterol homeostasis"/>
    <property type="evidence" value="ECO:0007669"/>
    <property type="project" value="TreeGrafter"/>
</dbReference>
<dbReference type="Gene3D" id="1.20.90.10">
    <property type="entry name" value="Phospholipase A2 domain"/>
    <property type="match status" value="1"/>
</dbReference>
<dbReference type="GO" id="GO:0050482">
    <property type="term" value="P:arachidonate secretion"/>
    <property type="evidence" value="ECO:0007669"/>
    <property type="project" value="InterPro"/>
</dbReference>
<keyword evidence="4" id="KW-1185">Reference proteome</keyword>
<dbReference type="Pfam" id="PF06951">
    <property type="entry name" value="PLA2G12"/>
    <property type="match status" value="1"/>
</dbReference>
<feature type="region of interest" description="Disordered" evidence="1">
    <location>
        <begin position="188"/>
        <end position="209"/>
    </location>
</feature>
<accession>A0AAV6FZ35</accession>
<dbReference type="PANTHER" id="PTHR12824">
    <property type="entry name" value="GROUP XII SECRETORY PHOSPHOLIPASE A2 FAMILY MEMBER"/>
    <property type="match status" value="1"/>
</dbReference>
<feature type="signal peptide" evidence="2">
    <location>
        <begin position="1"/>
        <end position="19"/>
    </location>
</feature>
<dbReference type="GO" id="GO:0005576">
    <property type="term" value="C:extracellular region"/>
    <property type="evidence" value="ECO:0007669"/>
    <property type="project" value="InterPro"/>
</dbReference>
<evidence type="ECO:0000256" key="2">
    <source>
        <dbReference type="SAM" id="SignalP"/>
    </source>
</evidence>
<dbReference type="GO" id="GO:0004623">
    <property type="term" value="F:phospholipase A2 activity"/>
    <property type="evidence" value="ECO:0007669"/>
    <property type="project" value="InterPro"/>
</dbReference>
<protein>
    <recommendedName>
        <fullName evidence="5">Group XIIB secretory phospholipase A2-like protein</fullName>
    </recommendedName>
</protein>
<feature type="region of interest" description="Disordered" evidence="1">
    <location>
        <begin position="120"/>
        <end position="159"/>
    </location>
</feature>
<dbReference type="GO" id="GO:0005509">
    <property type="term" value="F:calcium ion binding"/>
    <property type="evidence" value="ECO:0007669"/>
    <property type="project" value="InterPro"/>
</dbReference>
<dbReference type="PANTHER" id="PTHR12824:SF2">
    <property type="entry name" value="GROUP XIIB SECRETORY PHOSPHOLIPASE A2-LIKE PROTEIN"/>
    <property type="match status" value="1"/>
</dbReference>
<keyword evidence="2" id="KW-0732">Signal</keyword>
<sequence length="454" mass="47808">MQLIRVLALLLLCVSPGRTASLIHARKALEETEAPAVTEEAPVTNSPAEEPLVADSLAEKPLVADSSAEEPLVADSPAEEPLVADSPAEEPLVADSLAEEPLVADSPAEKPLVVNSQTVESPAMDGPIMDDSPAADSPAEEETLMADSPVQPEEEADAAAGDIQVADEPALDSPAEEAAVGEAPAMDAPADATGAVDTPAGEEAPGDAPVADQMAADAPADDTVVGEAPVEEMMADAPVDEGMTADATVDEMMAADAPSEDIPADLHMNTFPLDDDEDITSPLPSSFQATTEGDWAMSSIRQSFQAVNGYFDSLVELMGGRNGVCQYKCRYGKTPTPRIGYVMPEANGCSSSLLGFEVDSFDLGIPAMTKCCNQLDVCYDTCSSNKNRCDSKFRWCLHGICSELKKSLGFVSKVEVCESMADAMYNTVWTLGCRSYMSSQRAACFCEGTERDEL</sequence>
<feature type="compositionally biased region" description="Low complexity" evidence="1">
    <location>
        <begin position="34"/>
        <end position="44"/>
    </location>
</feature>
<feature type="region of interest" description="Disordered" evidence="1">
    <location>
        <begin position="33"/>
        <end position="85"/>
    </location>
</feature>
<dbReference type="AlphaFoldDB" id="A0AAV6FZ35"/>
<dbReference type="EMBL" id="JADWDJ010000018">
    <property type="protein sequence ID" value="KAG5266661.1"/>
    <property type="molecule type" value="Genomic_DNA"/>
</dbReference>
<gene>
    <name evidence="3" type="ORF">AALO_G00234720</name>
</gene>
<evidence type="ECO:0008006" key="5">
    <source>
        <dbReference type="Google" id="ProtNLM"/>
    </source>
</evidence>
<comment type="caution">
    <text evidence="3">The sequence shown here is derived from an EMBL/GenBank/DDBJ whole genome shotgun (WGS) entry which is preliminary data.</text>
</comment>
<evidence type="ECO:0000313" key="3">
    <source>
        <dbReference type="EMBL" id="KAG5266661.1"/>
    </source>
</evidence>
<dbReference type="InterPro" id="IPR036444">
    <property type="entry name" value="PLipase_A2_dom_sf"/>
</dbReference>
<feature type="chain" id="PRO_5043820603" description="Group XIIB secretory phospholipase A2-like protein" evidence="2">
    <location>
        <begin position="20"/>
        <end position="454"/>
    </location>
</feature>